<evidence type="ECO:0000256" key="2">
    <source>
        <dbReference type="ARBA" id="ARBA00007019"/>
    </source>
</evidence>
<feature type="domain" description="K+ potassium transporter C-terminal" evidence="15">
    <location>
        <begin position="495"/>
        <end position="648"/>
    </location>
</feature>
<sequence length="686" mass="75254">MMTGASAPLATRPKRTALSAGGALIALGVVYGDIGTSPMYVLKAVIAQNGGMAAVSDELILGALSLVIWTLTLLTTVKYVLIARRADNRGEGGIFALYSLVRRYGGYLVIPAMVGGAALLADGMLTPAVTVTTAIEGLRTVGAARRFLGGEHVILLIVLAVITLLFLVQRAGTSRIGKAFDPVMGVWFLFLAAVGVYCIGGDWSVLRAFNPLRGLGLLFSPHNRAGLLILGSVFLATTGAEALYSDMGHVGRPNIYASWPLVKLCLLLCYLGQGSWLMAHKGDRQLWQMVDINPFFEMLPAALRPVAVVLGTLAAIIASQALITGSFTLVSEAINLDLMPHLKISYPAQTKGQMYIRTVNLLLWLGCVGTVLYFRSSARMEAAYGLAITLTMLMTTWLLGVYLRRRRRHRLGSAVFTLCFGCIEGAFFLSSLQKFSHGGYVALGLAAVILWVMAVWYKGTQIERSQAVQYPLTDYLETLRDLRGDTSLPLFCDNLVYITRSRPGDGVDRDILYSIFDRRPKWAAAYWLVSIAVTDEPYTRQYTVQSLGTDYLFRVQLQLGFKVHQQVNTYLRQIVTDLIESGELPPQGHRYSVYGRRQVGDFRFCILRKQLPAGCALPAVSQAVMACKYAIRRAAGTPIRWYGLENAATFIEYLPLFVSRRDQTRLTRARPGAAKQDTGTPVSMRA</sequence>
<comment type="function">
    <text evidence="12">Transport of potassium into the cell. Likely operates as a K(+):H(+) symporter.</text>
</comment>
<protein>
    <recommendedName>
        <fullName evidence="12">Probable potassium transport system protein Kup</fullName>
    </recommendedName>
</protein>
<feature type="transmembrane region" description="Helical" evidence="12">
    <location>
        <begin position="184"/>
        <end position="205"/>
    </location>
</feature>
<keyword evidence="4 12" id="KW-1003">Cell membrane</keyword>
<name>A0A1C6I3M2_9FIRM</name>
<evidence type="ECO:0000256" key="13">
    <source>
        <dbReference type="SAM" id="MobiDB-lite"/>
    </source>
</evidence>
<feature type="transmembrane region" description="Helical" evidence="12">
    <location>
        <begin position="225"/>
        <end position="244"/>
    </location>
</feature>
<evidence type="ECO:0000256" key="6">
    <source>
        <dbReference type="ARBA" id="ARBA00022692"/>
    </source>
</evidence>
<evidence type="ECO:0000256" key="8">
    <source>
        <dbReference type="ARBA" id="ARBA00022958"/>
    </source>
</evidence>
<evidence type="ECO:0000256" key="9">
    <source>
        <dbReference type="ARBA" id="ARBA00022989"/>
    </source>
</evidence>
<comment type="catalytic activity">
    <reaction evidence="12">
        <text>K(+)(in) + H(+)(in) = K(+)(out) + H(+)(out)</text>
        <dbReference type="Rhea" id="RHEA:28490"/>
        <dbReference type="ChEBI" id="CHEBI:15378"/>
        <dbReference type="ChEBI" id="CHEBI:29103"/>
    </reaction>
</comment>
<dbReference type="Pfam" id="PF22776">
    <property type="entry name" value="K_trans_C"/>
    <property type="match status" value="1"/>
</dbReference>
<feature type="transmembrane region" description="Helical" evidence="12">
    <location>
        <begin position="59"/>
        <end position="83"/>
    </location>
</feature>
<reference evidence="16" key="1">
    <citation type="submission" date="2015-09" db="EMBL/GenBank/DDBJ databases">
        <authorList>
            <consortium name="Pathogen Informatics"/>
        </authorList>
    </citation>
    <scope>NUCLEOTIDE SEQUENCE</scope>
    <source>
        <strain evidence="16">2789STDY5834896</strain>
    </source>
</reference>
<keyword evidence="8 12" id="KW-0630">Potassium</keyword>
<feature type="transmembrane region" description="Helical" evidence="12">
    <location>
        <begin position="256"/>
        <end position="279"/>
    </location>
</feature>
<proteinExistence type="inferred from homology"/>
<feature type="compositionally biased region" description="Polar residues" evidence="13">
    <location>
        <begin position="677"/>
        <end position="686"/>
    </location>
</feature>
<evidence type="ECO:0000256" key="3">
    <source>
        <dbReference type="ARBA" id="ARBA00022448"/>
    </source>
</evidence>
<evidence type="ECO:0000256" key="11">
    <source>
        <dbReference type="ARBA" id="ARBA00023136"/>
    </source>
</evidence>
<feature type="transmembrane region" description="Helical" evidence="12">
    <location>
        <begin position="306"/>
        <end position="334"/>
    </location>
</feature>
<evidence type="ECO:0000259" key="14">
    <source>
        <dbReference type="Pfam" id="PF02705"/>
    </source>
</evidence>
<keyword evidence="10 12" id="KW-0406">Ion transport</keyword>
<keyword evidence="11 12" id="KW-0472">Membrane</keyword>
<dbReference type="PANTHER" id="PTHR30540">
    <property type="entry name" value="OSMOTIC STRESS POTASSIUM TRANSPORTER"/>
    <property type="match status" value="1"/>
</dbReference>
<evidence type="ECO:0000256" key="7">
    <source>
        <dbReference type="ARBA" id="ARBA00022847"/>
    </source>
</evidence>
<evidence type="ECO:0000259" key="15">
    <source>
        <dbReference type="Pfam" id="PF22776"/>
    </source>
</evidence>
<feature type="transmembrane region" description="Helical" evidence="12">
    <location>
        <begin position="153"/>
        <end position="172"/>
    </location>
</feature>
<dbReference type="InterPro" id="IPR003855">
    <property type="entry name" value="K+_transporter"/>
</dbReference>
<evidence type="ECO:0000256" key="4">
    <source>
        <dbReference type="ARBA" id="ARBA00022475"/>
    </source>
</evidence>
<dbReference type="HAMAP" id="MF_01522">
    <property type="entry name" value="Kup"/>
    <property type="match status" value="1"/>
</dbReference>
<dbReference type="PANTHER" id="PTHR30540:SF79">
    <property type="entry name" value="LOW AFFINITY POTASSIUM TRANSPORT SYSTEM PROTEIN KUP"/>
    <property type="match status" value="1"/>
</dbReference>
<feature type="transmembrane region" description="Helical" evidence="12">
    <location>
        <begin position="438"/>
        <end position="457"/>
    </location>
</feature>
<evidence type="ECO:0000313" key="16">
    <source>
        <dbReference type="EMBL" id="SCJ64477.1"/>
    </source>
</evidence>
<feature type="transmembrane region" description="Helical" evidence="12">
    <location>
        <begin position="104"/>
        <end position="121"/>
    </location>
</feature>
<dbReference type="Pfam" id="PF02705">
    <property type="entry name" value="K_trans"/>
    <property type="match status" value="1"/>
</dbReference>
<dbReference type="GO" id="GO:0005886">
    <property type="term" value="C:plasma membrane"/>
    <property type="evidence" value="ECO:0007669"/>
    <property type="project" value="UniProtKB-SubCell"/>
</dbReference>
<feature type="domain" description="K+ potassium transporter integral membrane" evidence="14">
    <location>
        <begin position="23"/>
        <end position="469"/>
    </location>
</feature>
<dbReference type="GO" id="GO:0015293">
    <property type="term" value="F:symporter activity"/>
    <property type="evidence" value="ECO:0007669"/>
    <property type="project" value="UniProtKB-UniRule"/>
</dbReference>
<comment type="subcellular location">
    <subcellularLocation>
        <location evidence="12">Cell membrane</location>
        <topology evidence="12">Multi-pass membrane protein</topology>
    </subcellularLocation>
    <subcellularLocation>
        <location evidence="1">Membrane</location>
        <topology evidence="1">Multi-pass membrane protein</topology>
    </subcellularLocation>
</comment>
<evidence type="ECO:0000256" key="5">
    <source>
        <dbReference type="ARBA" id="ARBA00022538"/>
    </source>
</evidence>
<feature type="transmembrane region" description="Helical" evidence="12">
    <location>
        <begin position="415"/>
        <end position="432"/>
    </location>
</feature>
<evidence type="ECO:0000256" key="1">
    <source>
        <dbReference type="ARBA" id="ARBA00004141"/>
    </source>
</evidence>
<gene>
    <name evidence="12" type="primary">kup</name>
    <name evidence="16" type="ORF">SAMEA3545359_01223</name>
</gene>
<organism evidence="16">
    <name type="scientific">uncultured Anaerotruncus sp</name>
    <dbReference type="NCBI Taxonomy" id="905011"/>
    <lineage>
        <taxon>Bacteria</taxon>
        <taxon>Bacillati</taxon>
        <taxon>Bacillota</taxon>
        <taxon>Clostridia</taxon>
        <taxon>Eubacteriales</taxon>
        <taxon>Oscillospiraceae</taxon>
        <taxon>Anaerotruncus</taxon>
        <taxon>environmental samples</taxon>
    </lineage>
</organism>
<feature type="transmembrane region" description="Helical" evidence="12">
    <location>
        <begin position="382"/>
        <end position="403"/>
    </location>
</feature>
<dbReference type="InterPro" id="IPR023051">
    <property type="entry name" value="Kup"/>
</dbReference>
<keyword evidence="5 12" id="KW-0633">Potassium transport</keyword>
<comment type="similarity">
    <text evidence="2 12">Belongs to the HAK/KUP transporter (TC 2.A.72) family.</text>
</comment>
<dbReference type="AlphaFoldDB" id="A0A1C6I3M2"/>
<evidence type="ECO:0000256" key="12">
    <source>
        <dbReference type="HAMAP-Rule" id="MF_01522"/>
    </source>
</evidence>
<keyword evidence="7 12" id="KW-0769">Symport</keyword>
<accession>A0A1C6I3M2</accession>
<evidence type="ECO:0000256" key="10">
    <source>
        <dbReference type="ARBA" id="ARBA00023065"/>
    </source>
</evidence>
<keyword evidence="3 12" id="KW-0813">Transport</keyword>
<dbReference type="InterPro" id="IPR053951">
    <property type="entry name" value="K_trans_N"/>
</dbReference>
<dbReference type="GO" id="GO:0015079">
    <property type="term" value="F:potassium ion transmembrane transporter activity"/>
    <property type="evidence" value="ECO:0007669"/>
    <property type="project" value="UniProtKB-UniRule"/>
</dbReference>
<dbReference type="InterPro" id="IPR053952">
    <property type="entry name" value="K_trans_C"/>
</dbReference>
<feature type="region of interest" description="Disordered" evidence="13">
    <location>
        <begin position="667"/>
        <end position="686"/>
    </location>
</feature>
<dbReference type="EMBL" id="FMHG01000001">
    <property type="protein sequence ID" value="SCJ64477.1"/>
    <property type="molecule type" value="Genomic_DNA"/>
</dbReference>
<feature type="transmembrane region" description="Helical" evidence="12">
    <location>
        <begin position="355"/>
        <end position="376"/>
    </location>
</feature>
<keyword evidence="9 12" id="KW-1133">Transmembrane helix</keyword>
<keyword evidence="6 12" id="KW-0812">Transmembrane</keyword>